<evidence type="ECO:0000313" key="6">
    <source>
        <dbReference type="Proteomes" id="UP000321425"/>
    </source>
</evidence>
<sequence>MKKSMLFSLLAVPLALYGCGTGGNEGGQTPSEDGQNEGGTSGEAVTVDFFNQKPEITAQLEELAEMYNEQSENNADVMITTVGSGEGSAALQARFSSGDEPALMMLNGLPEIERYSDSLVDVSEMEVAGTVIDGLLEGGTINGTQLGIPLNIEGFGLMYNKELFEQAGVDPDSIESYDDFVDAVETLDSQKEELGIEEVFGFSGGENYIANQFSANFTSPEFNHSILDAYSAEELTWEYGDQMQKYTDLINEYNVQPILTVDYSRSVEELFVNDQVAMVHQGVWIVPTLNEIDPDFAQEKLGILPVYGESDTEGKIPAGSPWYIGVNGNLDEAVVAEAQNFIDWMYTSEEGQEMILGDLAFIPAQEGYDPEDISDPVSRQIYEAMLAGETSAFVHNQYPSGWFQQELYPEFQSYLNGEQSWEAFEENTSQAFSEMR</sequence>
<evidence type="ECO:0000256" key="1">
    <source>
        <dbReference type="SAM" id="MobiDB-lite"/>
    </source>
</evidence>
<reference evidence="3 6" key="2">
    <citation type="submission" date="2019-07" db="EMBL/GenBank/DDBJ databases">
        <title>Whole genome shotgun sequence of Alkalibacterium putridalgicola NBRC 103243.</title>
        <authorList>
            <person name="Hosoyama A."/>
            <person name="Uohara A."/>
            <person name="Ohji S."/>
            <person name="Ichikawa N."/>
        </authorList>
    </citation>
    <scope>NUCLEOTIDE SEQUENCE [LARGE SCALE GENOMIC DNA]</scope>
    <source>
        <strain evidence="3 6">NBRC 103243</strain>
    </source>
</reference>
<dbReference type="PANTHER" id="PTHR43649:SF12">
    <property type="entry name" value="DIACETYLCHITOBIOSE BINDING PROTEIN DASA"/>
    <property type="match status" value="1"/>
</dbReference>
<reference evidence="4 5" key="1">
    <citation type="submission" date="2016-10" db="EMBL/GenBank/DDBJ databases">
        <authorList>
            <person name="de Groot N.N."/>
        </authorList>
    </citation>
    <scope>NUCLEOTIDE SEQUENCE [LARGE SCALE GENOMIC DNA]</scope>
    <source>
        <strain evidence="4 5">DSM 19182</strain>
    </source>
</reference>
<dbReference type="Proteomes" id="UP000321425">
    <property type="component" value="Unassembled WGS sequence"/>
</dbReference>
<dbReference type="EMBL" id="BJUX01000008">
    <property type="protein sequence ID" value="GEK88932.1"/>
    <property type="molecule type" value="Genomic_DNA"/>
</dbReference>
<dbReference type="Gene3D" id="3.40.190.10">
    <property type="entry name" value="Periplasmic binding protein-like II"/>
    <property type="match status" value="2"/>
</dbReference>
<feature type="signal peptide" evidence="2">
    <location>
        <begin position="1"/>
        <end position="18"/>
    </location>
</feature>
<evidence type="ECO:0000313" key="3">
    <source>
        <dbReference type="EMBL" id="GEK88932.1"/>
    </source>
</evidence>
<keyword evidence="6" id="KW-1185">Reference proteome</keyword>
<dbReference type="RefSeq" id="WP_091487035.1">
    <property type="nucleotide sequence ID" value="NZ_BJUX01000008.1"/>
</dbReference>
<accession>A0A1H7RQH4</accession>
<feature type="chain" id="PRO_5039691074" evidence="2">
    <location>
        <begin position="19"/>
        <end position="436"/>
    </location>
</feature>
<keyword evidence="2" id="KW-0732">Signal</keyword>
<evidence type="ECO:0000313" key="4">
    <source>
        <dbReference type="EMBL" id="SEL62259.1"/>
    </source>
</evidence>
<protein>
    <submittedName>
        <fullName evidence="3">ABC transporter substrate-binding protein</fullName>
    </submittedName>
    <submittedName>
        <fullName evidence="4">Raffinose/stachyose/melibiose transport system substrate-binding protein</fullName>
    </submittedName>
</protein>
<dbReference type="InterPro" id="IPR006059">
    <property type="entry name" value="SBP"/>
</dbReference>
<evidence type="ECO:0000256" key="2">
    <source>
        <dbReference type="SAM" id="SignalP"/>
    </source>
</evidence>
<evidence type="ECO:0000313" key="5">
    <source>
        <dbReference type="Proteomes" id="UP000198548"/>
    </source>
</evidence>
<dbReference type="PANTHER" id="PTHR43649">
    <property type="entry name" value="ARABINOSE-BINDING PROTEIN-RELATED"/>
    <property type="match status" value="1"/>
</dbReference>
<dbReference type="Pfam" id="PF01547">
    <property type="entry name" value="SBP_bac_1"/>
    <property type="match status" value="1"/>
</dbReference>
<organism evidence="4 5">
    <name type="scientific">Alkalibacterium putridalgicola</name>
    <dbReference type="NCBI Taxonomy" id="426703"/>
    <lineage>
        <taxon>Bacteria</taxon>
        <taxon>Bacillati</taxon>
        <taxon>Bacillota</taxon>
        <taxon>Bacilli</taxon>
        <taxon>Lactobacillales</taxon>
        <taxon>Carnobacteriaceae</taxon>
        <taxon>Alkalibacterium</taxon>
    </lineage>
</organism>
<feature type="region of interest" description="Disordered" evidence="1">
    <location>
        <begin position="23"/>
        <end position="42"/>
    </location>
</feature>
<dbReference type="AlphaFoldDB" id="A0A1H7RQH4"/>
<name>A0A1H7RQH4_9LACT</name>
<dbReference type="Proteomes" id="UP000198548">
    <property type="component" value="Unassembled WGS sequence"/>
</dbReference>
<dbReference type="STRING" id="426703.SAMN04488100_10573"/>
<gene>
    <name evidence="3" type="ORF">APU01nite_09710</name>
    <name evidence="4" type="ORF">SAMN04488100_10573</name>
</gene>
<dbReference type="OrthoDB" id="9763054at2"/>
<dbReference type="InterPro" id="IPR050490">
    <property type="entry name" value="Bact_solute-bd_prot1"/>
</dbReference>
<proteinExistence type="predicted"/>
<dbReference type="EMBL" id="FOBL01000005">
    <property type="protein sequence ID" value="SEL62259.1"/>
    <property type="molecule type" value="Genomic_DNA"/>
</dbReference>
<dbReference type="PROSITE" id="PS51257">
    <property type="entry name" value="PROKAR_LIPOPROTEIN"/>
    <property type="match status" value="1"/>
</dbReference>
<dbReference type="SUPFAM" id="SSF53850">
    <property type="entry name" value="Periplasmic binding protein-like II"/>
    <property type="match status" value="1"/>
</dbReference>